<dbReference type="RefSeq" id="WP_134256875.1">
    <property type="nucleotide sequence ID" value="NZ_FOIG01000021.1"/>
</dbReference>
<evidence type="ECO:0000256" key="1">
    <source>
        <dbReference type="SAM" id="Phobius"/>
    </source>
</evidence>
<dbReference type="Proteomes" id="UP000298234">
    <property type="component" value="Unassembled WGS sequence"/>
</dbReference>
<reference evidence="2 3" key="1">
    <citation type="submission" date="2019-03" db="EMBL/GenBank/DDBJ databases">
        <title>Burkholderia cepacia outbreak.</title>
        <authorList>
            <person name="Farzana R."/>
            <person name="Walsh T.R."/>
        </authorList>
    </citation>
    <scope>NUCLEOTIDE SEQUENCE [LARGE SCALE GENOMIC DNA]</scope>
    <source>
        <strain evidence="3">d13</strain>
    </source>
</reference>
<keyword evidence="1" id="KW-0812">Transmembrane</keyword>
<evidence type="ECO:0000313" key="2">
    <source>
        <dbReference type="EMBL" id="TEU41662.1"/>
    </source>
</evidence>
<organism evidence="2 3">
    <name type="scientific">Burkholderia cepacia</name>
    <name type="common">Pseudomonas cepacia</name>
    <dbReference type="NCBI Taxonomy" id="292"/>
    <lineage>
        <taxon>Bacteria</taxon>
        <taxon>Pseudomonadati</taxon>
        <taxon>Pseudomonadota</taxon>
        <taxon>Betaproteobacteria</taxon>
        <taxon>Burkholderiales</taxon>
        <taxon>Burkholderiaceae</taxon>
        <taxon>Burkholderia</taxon>
        <taxon>Burkholderia cepacia complex</taxon>
    </lineage>
</organism>
<keyword evidence="1" id="KW-0472">Membrane</keyword>
<keyword evidence="1" id="KW-1133">Transmembrane helix</keyword>
<protein>
    <submittedName>
        <fullName evidence="2">Phosphoesterase</fullName>
    </submittedName>
</protein>
<feature type="transmembrane region" description="Helical" evidence="1">
    <location>
        <begin position="39"/>
        <end position="54"/>
    </location>
</feature>
<accession>A0AAX2RLM2</accession>
<dbReference type="AlphaFoldDB" id="A0AAX2RLM2"/>
<evidence type="ECO:0000313" key="3">
    <source>
        <dbReference type="Proteomes" id="UP000298234"/>
    </source>
</evidence>
<proteinExistence type="predicted"/>
<dbReference type="EMBL" id="SNSQ01000035">
    <property type="protein sequence ID" value="TEU41662.1"/>
    <property type="molecule type" value="Genomic_DNA"/>
</dbReference>
<name>A0AAX2RLM2_BURCE</name>
<dbReference type="InterPro" id="IPR047756">
    <property type="entry name" value="IcmT-like"/>
</dbReference>
<sequence>MKNMRRSIWRDAALIPRVGPVDARAFFPLLGALFYPRKWSFALAVLAIVGFFIMEKRGYTLPVLLRAIRHKLRGAVVHARAWWHHRRY</sequence>
<gene>
    <name evidence="2" type="ORF">E3D37_26990</name>
</gene>
<dbReference type="NCBIfam" id="NF038220">
    <property type="entry name" value="IcmT_TraK"/>
    <property type="match status" value="1"/>
</dbReference>
<comment type="caution">
    <text evidence="2">The sequence shown here is derived from an EMBL/GenBank/DDBJ whole genome shotgun (WGS) entry which is preliminary data.</text>
</comment>